<dbReference type="AlphaFoldDB" id="A0A0L8FMK8"/>
<dbReference type="EMBL" id="KQ428714">
    <property type="protein sequence ID" value="KOF65946.1"/>
    <property type="molecule type" value="Genomic_DNA"/>
</dbReference>
<evidence type="ECO:0000313" key="1">
    <source>
        <dbReference type="EMBL" id="KOF65946.1"/>
    </source>
</evidence>
<proteinExistence type="predicted"/>
<reference evidence="1" key="1">
    <citation type="submission" date="2015-07" db="EMBL/GenBank/DDBJ databases">
        <title>MeaNS - Measles Nucleotide Surveillance Program.</title>
        <authorList>
            <person name="Tran T."/>
            <person name="Druce J."/>
        </authorList>
    </citation>
    <scope>NUCLEOTIDE SEQUENCE</scope>
    <source>
        <strain evidence="1">UCB-OBI-ISO-001</strain>
        <tissue evidence="1">Gonad</tissue>
    </source>
</reference>
<protein>
    <submittedName>
        <fullName evidence="1">Uncharacterized protein</fullName>
    </submittedName>
</protein>
<organism evidence="1">
    <name type="scientific">Octopus bimaculoides</name>
    <name type="common">California two-spotted octopus</name>
    <dbReference type="NCBI Taxonomy" id="37653"/>
    <lineage>
        <taxon>Eukaryota</taxon>
        <taxon>Metazoa</taxon>
        <taxon>Spiralia</taxon>
        <taxon>Lophotrochozoa</taxon>
        <taxon>Mollusca</taxon>
        <taxon>Cephalopoda</taxon>
        <taxon>Coleoidea</taxon>
        <taxon>Octopodiformes</taxon>
        <taxon>Octopoda</taxon>
        <taxon>Incirrata</taxon>
        <taxon>Octopodidae</taxon>
        <taxon>Octopus</taxon>
    </lineage>
</organism>
<gene>
    <name evidence="1" type="ORF">OCBIM_22013925mg</name>
</gene>
<name>A0A0L8FMK8_OCTBM</name>
<sequence>MLYLPTMSTHSSPARPCIKRTISDEVIIIKIAFRWGKGLHSTDEAWKNTKRTEICW</sequence>
<accession>A0A0L8FMK8</accession>